<dbReference type="AlphaFoldDB" id="F4PJW1"/>
<evidence type="ECO:0000313" key="8">
    <source>
        <dbReference type="Proteomes" id="UP000007797"/>
    </source>
</evidence>
<dbReference type="InterPro" id="IPR017937">
    <property type="entry name" value="Thioredoxin_CS"/>
</dbReference>
<dbReference type="GO" id="GO:0015035">
    <property type="term" value="F:protein-disulfide reductase activity"/>
    <property type="evidence" value="ECO:0007669"/>
    <property type="project" value="InterPro"/>
</dbReference>
<keyword evidence="3 5" id="KW-1015">Disulfide bond</keyword>
<keyword evidence="2" id="KW-0249">Electron transport</keyword>
<feature type="disulfide bond" description="Redox-active" evidence="5">
    <location>
        <begin position="35"/>
        <end position="38"/>
    </location>
</feature>
<keyword evidence="2" id="KW-0813">Transport</keyword>
<evidence type="ECO:0000256" key="3">
    <source>
        <dbReference type="ARBA" id="ARBA00023157"/>
    </source>
</evidence>
<protein>
    <recommendedName>
        <fullName evidence="4">Thioredoxin</fullName>
    </recommendedName>
</protein>
<dbReference type="OrthoDB" id="25146at2759"/>
<keyword evidence="8" id="KW-1185">Reference proteome</keyword>
<feature type="domain" description="Thioredoxin" evidence="6">
    <location>
        <begin position="1"/>
        <end position="109"/>
    </location>
</feature>
<dbReference type="PROSITE" id="PS51352">
    <property type="entry name" value="THIOREDOXIN_2"/>
    <property type="match status" value="1"/>
</dbReference>
<comment type="function">
    <text evidence="1">Participates in various redox reactions through the reversible oxidation of its active center dithiol to a disulfide and catalyzes dithiol-disulfide exchange reactions.</text>
</comment>
<dbReference type="FunFam" id="3.40.30.10:FF:000245">
    <property type="entry name" value="Thioredoxin"/>
    <property type="match status" value="1"/>
</dbReference>
<sequence length="109" mass="11929">MSYIEPKSAQEFDSAIESALKNDPYVVIYYTATWCGPCRAIAPVFTKSSQDNTNVKFFKVDIDLTQESPRVATISSVPKFEFYKSGSKVSEFAGASAANLNKSVADLQA</sequence>
<dbReference type="GeneID" id="14876079"/>
<dbReference type="Gene3D" id="3.40.30.10">
    <property type="entry name" value="Glutaredoxin"/>
    <property type="match status" value="1"/>
</dbReference>
<dbReference type="InterPro" id="IPR013766">
    <property type="entry name" value="Thioredoxin_domain"/>
</dbReference>
<dbReference type="Pfam" id="PF00085">
    <property type="entry name" value="Thioredoxin"/>
    <property type="match status" value="1"/>
</dbReference>
<comment type="similarity">
    <text evidence="4">Belongs to the thioredoxin family.</text>
</comment>
<dbReference type="RefSeq" id="XP_004361736.1">
    <property type="nucleotide sequence ID" value="XM_004361679.1"/>
</dbReference>
<evidence type="ECO:0000259" key="6">
    <source>
        <dbReference type="PROSITE" id="PS51352"/>
    </source>
</evidence>
<evidence type="ECO:0000256" key="4">
    <source>
        <dbReference type="PIRNR" id="PIRNR000077"/>
    </source>
</evidence>
<accession>F4PJW1</accession>
<proteinExistence type="inferred from homology"/>
<dbReference type="PIRSF" id="PIRSF000077">
    <property type="entry name" value="Thioredoxin"/>
    <property type="match status" value="1"/>
</dbReference>
<dbReference type="SUPFAM" id="SSF52833">
    <property type="entry name" value="Thioredoxin-like"/>
    <property type="match status" value="1"/>
</dbReference>
<name>F4PJW1_CACFS</name>
<dbReference type="Proteomes" id="UP000007797">
    <property type="component" value="Unassembled WGS sequence"/>
</dbReference>
<dbReference type="EMBL" id="GL883007">
    <property type="protein sequence ID" value="EGG23885.1"/>
    <property type="molecule type" value="Genomic_DNA"/>
</dbReference>
<gene>
    <name evidence="7" type="primary">trxC</name>
    <name evidence="7" type="ORF">DFA_06023</name>
</gene>
<evidence type="ECO:0000256" key="5">
    <source>
        <dbReference type="PIRSR" id="PIRSR000077-4"/>
    </source>
</evidence>
<dbReference type="PROSITE" id="PS00194">
    <property type="entry name" value="THIOREDOXIN_1"/>
    <property type="match status" value="1"/>
</dbReference>
<dbReference type="InterPro" id="IPR036249">
    <property type="entry name" value="Thioredoxin-like_sf"/>
</dbReference>
<reference evidence="8" key="1">
    <citation type="journal article" date="2011" name="Genome Res.">
        <title>Phylogeny-wide analysis of social amoeba genomes highlights ancient origins for complex intercellular communication.</title>
        <authorList>
            <person name="Heidel A.J."/>
            <person name="Lawal H.M."/>
            <person name="Felder M."/>
            <person name="Schilde C."/>
            <person name="Helps N.R."/>
            <person name="Tunggal B."/>
            <person name="Rivero F."/>
            <person name="John U."/>
            <person name="Schleicher M."/>
            <person name="Eichinger L."/>
            <person name="Platzer M."/>
            <person name="Noegel A.A."/>
            <person name="Schaap P."/>
            <person name="Gloeckner G."/>
        </authorList>
    </citation>
    <scope>NUCLEOTIDE SEQUENCE [LARGE SCALE GENOMIC DNA]</scope>
    <source>
        <strain evidence="8">SH3</strain>
    </source>
</reference>
<dbReference type="InterPro" id="IPR005746">
    <property type="entry name" value="Thioredoxin"/>
</dbReference>
<evidence type="ECO:0000256" key="2">
    <source>
        <dbReference type="ARBA" id="ARBA00022982"/>
    </source>
</evidence>
<evidence type="ECO:0000256" key="1">
    <source>
        <dbReference type="ARBA" id="ARBA00003318"/>
    </source>
</evidence>
<dbReference type="STRING" id="1054147.F4PJW1"/>
<dbReference type="PANTHER" id="PTHR46115">
    <property type="entry name" value="THIOREDOXIN-LIKE PROTEIN 1"/>
    <property type="match status" value="1"/>
</dbReference>
<dbReference type="OMA" id="HIHYVTD"/>
<keyword evidence="5" id="KW-0676">Redox-active center</keyword>
<evidence type="ECO:0000313" key="7">
    <source>
        <dbReference type="EMBL" id="EGG23885.1"/>
    </source>
</evidence>
<dbReference type="CDD" id="cd02947">
    <property type="entry name" value="TRX_family"/>
    <property type="match status" value="1"/>
</dbReference>
<dbReference type="KEGG" id="dfa:DFA_06023"/>
<organism evidence="7 8">
    <name type="scientific">Cavenderia fasciculata</name>
    <name type="common">Slime mold</name>
    <name type="synonym">Dictyostelium fasciculatum</name>
    <dbReference type="NCBI Taxonomy" id="261658"/>
    <lineage>
        <taxon>Eukaryota</taxon>
        <taxon>Amoebozoa</taxon>
        <taxon>Evosea</taxon>
        <taxon>Eumycetozoa</taxon>
        <taxon>Dictyostelia</taxon>
        <taxon>Acytosteliales</taxon>
        <taxon>Cavenderiaceae</taxon>
        <taxon>Cavenderia</taxon>
    </lineage>
</organism>